<proteinExistence type="predicted"/>
<protein>
    <submittedName>
        <fullName evidence="3">Uncharacterized protein</fullName>
    </submittedName>
</protein>
<accession>A0AAD2HHH5</accession>
<evidence type="ECO:0000256" key="1">
    <source>
        <dbReference type="SAM" id="MobiDB-lite"/>
    </source>
</evidence>
<dbReference type="EMBL" id="CAVNYO010000465">
    <property type="protein sequence ID" value="CAK5282966.1"/>
    <property type="molecule type" value="Genomic_DNA"/>
</dbReference>
<dbReference type="EMBL" id="CAVNYO010000403">
    <property type="protein sequence ID" value="CAK5274983.1"/>
    <property type="molecule type" value="Genomic_DNA"/>
</dbReference>
<evidence type="ECO:0000313" key="4">
    <source>
        <dbReference type="EMBL" id="CAK5282966.1"/>
    </source>
</evidence>
<keyword evidence="5" id="KW-1185">Reference proteome</keyword>
<reference evidence="3" key="1">
    <citation type="submission" date="2023-11" db="EMBL/GenBank/DDBJ databases">
        <authorList>
            <person name="De Vega J J."/>
            <person name="De Vega J J."/>
        </authorList>
    </citation>
    <scope>NUCLEOTIDE SEQUENCE</scope>
</reference>
<gene>
    <name evidence="2" type="ORF">MYCIT1_LOCUS22429</name>
    <name evidence="3" type="ORF">MYCIT1_LOCUS22455</name>
    <name evidence="4" type="ORF">MYCIT1_LOCUS35148</name>
</gene>
<feature type="non-terminal residue" evidence="3">
    <location>
        <position position="1"/>
    </location>
</feature>
<sequence length="67" mass="7714">SSVPLPVQWNRPVSSAVSFRHLLLSDRNDRRSDLMSATRYFRRRSSFPDDCHRTESGEADDRVPHGS</sequence>
<organism evidence="3 5">
    <name type="scientific">Mycena citricolor</name>
    <dbReference type="NCBI Taxonomy" id="2018698"/>
    <lineage>
        <taxon>Eukaryota</taxon>
        <taxon>Fungi</taxon>
        <taxon>Dikarya</taxon>
        <taxon>Basidiomycota</taxon>
        <taxon>Agaricomycotina</taxon>
        <taxon>Agaricomycetes</taxon>
        <taxon>Agaricomycetidae</taxon>
        <taxon>Agaricales</taxon>
        <taxon>Marasmiineae</taxon>
        <taxon>Mycenaceae</taxon>
        <taxon>Mycena</taxon>
    </lineage>
</organism>
<evidence type="ECO:0000313" key="2">
    <source>
        <dbReference type="EMBL" id="CAK5274969.1"/>
    </source>
</evidence>
<feature type="region of interest" description="Disordered" evidence="1">
    <location>
        <begin position="46"/>
        <end position="67"/>
    </location>
</feature>
<evidence type="ECO:0000313" key="3">
    <source>
        <dbReference type="EMBL" id="CAK5274983.1"/>
    </source>
</evidence>
<dbReference type="AlphaFoldDB" id="A0AAD2HHH5"/>
<comment type="caution">
    <text evidence="3">The sequence shown here is derived from an EMBL/GenBank/DDBJ whole genome shotgun (WGS) entry which is preliminary data.</text>
</comment>
<name>A0AAD2HHH5_9AGAR</name>
<dbReference type="Proteomes" id="UP001295794">
    <property type="component" value="Unassembled WGS sequence"/>
</dbReference>
<evidence type="ECO:0000313" key="5">
    <source>
        <dbReference type="Proteomes" id="UP001295794"/>
    </source>
</evidence>
<dbReference type="EMBL" id="CAVNYO010000403">
    <property type="protein sequence ID" value="CAK5274969.1"/>
    <property type="molecule type" value="Genomic_DNA"/>
</dbReference>